<evidence type="ECO:0000313" key="3">
    <source>
        <dbReference type="Proteomes" id="UP000712281"/>
    </source>
</evidence>
<gene>
    <name evidence="1" type="ORF">F2Q68_00015450</name>
    <name evidence="2" type="ORF">F2Q69_00029255</name>
</gene>
<dbReference type="Proteomes" id="UP000712281">
    <property type="component" value="Unassembled WGS sequence"/>
</dbReference>
<evidence type="ECO:0000313" key="2">
    <source>
        <dbReference type="EMBL" id="KAF3587133.1"/>
    </source>
</evidence>
<organism evidence="1 3">
    <name type="scientific">Brassica cretica</name>
    <name type="common">Mustard</name>
    <dbReference type="NCBI Taxonomy" id="69181"/>
    <lineage>
        <taxon>Eukaryota</taxon>
        <taxon>Viridiplantae</taxon>
        <taxon>Streptophyta</taxon>
        <taxon>Embryophyta</taxon>
        <taxon>Tracheophyta</taxon>
        <taxon>Spermatophyta</taxon>
        <taxon>Magnoliopsida</taxon>
        <taxon>eudicotyledons</taxon>
        <taxon>Gunneridae</taxon>
        <taxon>Pentapetalae</taxon>
        <taxon>rosids</taxon>
        <taxon>malvids</taxon>
        <taxon>Brassicales</taxon>
        <taxon>Brassicaceae</taxon>
        <taxon>Brassiceae</taxon>
        <taxon>Brassica</taxon>
    </lineage>
</organism>
<comment type="caution">
    <text evidence="1">The sequence shown here is derived from an EMBL/GenBank/DDBJ whole genome shotgun (WGS) entry which is preliminary data.</text>
</comment>
<accession>A0A8S9HAY6</accession>
<dbReference type="AlphaFoldDB" id="A0A8S9HAY6"/>
<reference evidence="1" key="1">
    <citation type="submission" date="2019-12" db="EMBL/GenBank/DDBJ databases">
        <title>Genome sequencing and annotation of Brassica cretica.</title>
        <authorList>
            <person name="Studholme D.J."/>
            <person name="Sarris P.F."/>
        </authorList>
    </citation>
    <scope>NUCLEOTIDE SEQUENCE</scope>
    <source>
        <strain evidence="1">PFS-001/15</strain>
        <tissue evidence="1">Leaf</tissue>
    </source>
</reference>
<name>A0A8S9HAY6_BRACR</name>
<dbReference type="EMBL" id="QGKW02001940">
    <property type="protein sequence ID" value="KAF2555675.1"/>
    <property type="molecule type" value="Genomic_DNA"/>
</dbReference>
<sequence length="70" mass="8147">MTLHHMAYLLPNVPFTLNPPSIETLSCVCAQIHDGRRMVFFEAYSDDEAYATVLQEVEEMADRNYEFIFD</sequence>
<dbReference type="EMBL" id="QGKX02000088">
    <property type="protein sequence ID" value="KAF3587133.1"/>
    <property type="molecule type" value="Genomic_DNA"/>
</dbReference>
<proteinExistence type="predicted"/>
<protein>
    <submittedName>
        <fullName evidence="1">Uncharacterized protein</fullName>
    </submittedName>
</protein>
<reference evidence="2" key="2">
    <citation type="submission" date="2019-12" db="EMBL/GenBank/DDBJ databases">
        <title>Genome sequencing and annotation of Brassica cretica.</title>
        <authorList>
            <person name="Studholme D.J."/>
            <person name="Sarris P."/>
        </authorList>
    </citation>
    <scope>NUCLEOTIDE SEQUENCE</scope>
    <source>
        <strain evidence="2">PFS-109/04</strain>
        <tissue evidence="2">Leaf</tissue>
    </source>
</reference>
<dbReference type="Proteomes" id="UP000712600">
    <property type="component" value="Unassembled WGS sequence"/>
</dbReference>
<evidence type="ECO:0000313" key="1">
    <source>
        <dbReference type="EMBL" id="KAF2555675.1"/>
    </source>
</evidence>